<dbReference type="Gene3D" id="1.10.489.10">
    <property type="entry name" value="Chloroperoxidase-like"/>
    <property type="match status" value="1"/>
</dbReference>
<sequence>MIGLLVIPCLAGLPFAYSATAPAGYEYIAPGPNDVRSPCPGINSAANHGYLPRSGKNLTPAVVAQGLLEGLNVGLDFGLPVAQGATASNPDPLAGTFNMDQLREHNFPIEHDVSLSRQDFYQGDNLHFNQSVFNQVLAFYKGKNSTDIPSAANALWSRVHTQRKLNGNKEIYSGRQLVLSLVETSLYMSLMGNPVTGDAPIEYVKSFFEHERLPYELGWTPPTEQINFATLAAMAAQVASSKPKDLLIDLPNLNADTLKDVYELKDPLTGIAINATCALAGKC</sequence>
<dbReference type="GO" id="GO:0046872">
    <property type="term" value="F:metal ion binding"/>
    <property type="evidence" value="ECO:0007669"/>
    <property type="project" value="UniProtKB-KW"/>
</dbReference>
<organism evidence="10 11">
    <name type="scientific">Dothistroma septosporum (strain NZE10 / CBS 128990)</name>
    <name type="common">Red band needle blight fungus</name>
    <name type="synonym">Mycosphaerella pini</name>
    <dbReference type="NCBI Taxonomy" id="675120"/>
    <lineage>
        <taxon>Eukaryota</taxon>
        <taxon>Fungi</taxon>
        <taxon>Dikarya</taxon>
        <taxon>Ascomycota</taxon>
        <taxon>Pezizomycotina</taxon>
        <taxon>Dothideomycetes</taxon>
        <taxon>Dothideomycetidae</taxon>
        <taxon>Mycosphaerellales</taxon>
        <taxon>Mycosphaerellaceae</taxon>
        <taxon>Dothistroma</taxon>
    </lineage>
</organism>
<gene>
    <name evidence="10" type="ORF">DOTSEDRAFT_23861</name>
</gene>
<keyword evidence="6" id="KW-0408">Iron</keyword>
<dbReference type="OMA" id="INATCAL"/>
<dbReference type="HOGENOM" id="CLU_050230_0_1_1"/>
<dbReference type="PANTHER" id="PTHR33577">
    <property type="entry name" value="STERIGMATOCYSTIN BIOSYNTHESIS PEROXIDASE STCC-RELATED"/>
    <property type="match status" value="1"/>
</dbReference>
<keyword evidence="3" id="KW-0349">Heme</keyword>
<dbReference type="InterPro" id="IPR000028">
    <property type="entry name" value="Chloroperoxidase"/>
</dbReference>
<dbReference type="GO" id="GO:0004601">
    <property type="term" value="F:peroxidase activity"/>
    <property type="evidence" value="ECO:0007669"/>
    <property type="project" value="UniProtKB-KW"/>
</dbReference>
<evidence type="ECO:0000256" key="1">
    <source>
        <dbReference type="ARBA" id="ARBA00001970"/>
    </source>
</evidence>
<reference evidence="10 11" key="2">
    <citation type="journal article" date="2012" name="PLoS Pathog.">
        <title>Diverse lifestyles and strategies of plant pathogenesis encoded in the genomes of eighteen Dothideomycetes fungi.</title>
        <authorList>
            <person name="Ohm R.A."/>
            <person name="Feau N."/>
            <person name="Henrissat B."/>
            <person name="Schoch C.L."/>
            <person name="Horwitz B.A."/>
            <person name="Barry K.W."/>
            <person name="Condon B.J."/>
            <person name="Copeland A.C."/>
            <person name="Dhillon B."/>
            <person name="Glaser F."/>
            <person name="Hesse C.N."/>
            <person name="Kosti I."/>
            <person name="LaButti K."/>
            <person name="Lindquist E.A."/>
            <person name="Lucas S."/>
            <person name="Salamov A.A."/>
            <person name="Bradshaw R.E."/>
            <person name="Ciuffetti L."/>
            <person name="Hamelin R.C."/>
            <person name="Kema G.H.J."/>
            <person name="Lawrence C."/>
            <person name="Scott J.A."/>
            <person name="Spatafora J.W."/>
            <person name="Turgeon B.G."/>
            <person name="de Wit P.J.G.M."/>
            <person name="Zhong S."/>
            <person name="Goodwin S.B."/>
            <person name="Grigoriev I.V."/>
        </authorList>
    </citation>
    <scope>NUCLEOTIDE SEQUENCE [LARGE SCALE GENOMIC DNA]</scope>
    <source>
        <strain evidence="11">NZE10 / CBS 128990</strain>
    </source>
</reference>
<dbReference type="EMBL" id="KB446539">
    <property type="protein sequence ID" value="EME43728.1"/>
    <property type="molecule type" value="Genomic_DNA"/>
</dbReference>
<evidence type="ECO:0000256" key="7">
    <source>
        <dbReference type="ARBA" id="ARBA00025795"/>
    </source>
</evidence>
<feature type="signal peptide" evidence="8">
    <location>
        <begin position="1"/>
        <end position="18"/>
    </location>
</feature>
<dbReference type="SUPFAM" id="SSF47571">
    <property type="entry name" value="Cloroperoxidase"/>
    <property type="match status" value="1"/>
</dbReference>
<dbReference type="STRING" id="675120.N1PL25"/>
<reference evidence="11" key="1">
    <citation type="journal article" date="2012" name="PLoS Genet.">
        <title>The genomes of the fungal plant pathogens Cladosporium fulvum and Dothistroma septosporum reveal adaptation to different hosts and lifestyles but also signatures of common ancestry.</title>
        <authorList>
            <person name="de Wit P.J.G.M."/>
            <person name="van der Burgt A."/>
            <person name="Oekmen B."/>
            <person name="Stergiopoulos I."/>
            <person name="Abd-Elsalam K.A."/>
            <person name="Aerts A.L."/>
            <person name="Bahkali A.H."/>
            <person name="Beenen H.G."/>
            <person name="Chettri P."/>
            <person name="Cox M.P."/>
            <person name="Datema E."/>
            <person name="de Vries R.P."/>
            <person name="Dhillon B."/>
            <person name="Ganley A.R."/>
            <person name="Griffiths S.A."/>
            <person name="Guo Y."/>
            <person name="Hamelin R.C."/>
            <person name="Henrissat B."/>
            <person name="Kabir M.S."/>
            <person name="Jashni M.K."/>
            <person name="Kema G."/>
            <person name="Klaubauf S."/>
            <person name="Lapidus A."/>
            <person name="Levasseur A."/>
            <person name="Lindquist E."/>
            <person name="Mehrabi R."/>
            <person name="Ohm R.A."/>
            <person name="Owen T.J."/>
            <person name="Salamov A."/>
            <person name="Schwelm A."/>
            <person name="Schijlen E."/>
            <person name="Sun H."/>
            <person name="van den Burg H.A."/>
            <person name="van Ham R.C.H.J."/>
            <person name="Zhang S."/>
            <person name="Goodwin S.B."/>
            <person name="Grigoriev I.V."/>
            <person name="Collemare J."/>
            <person name="Bradshaw R.E."/>
        </authorList>
    </citation>
    <scope>NUCLEOTIDE SEQUENCE [LARGE SCALE GENOMIC DNA]</scope>
    <source>
        <strain evidence="11">NZE10 / CBS 128990</strain>
    </source>
</reference>
<evidence type="ECO:0000313" key="10">
    <source>
        <dbReference type="EMBL" id="EME43728.1"/>
    </source>
</evidence>
<name>N1PL25_DOTSN</name>
<dbReference type="eggNOG" id="ENOG502R9UA">
    <property type="taxonomic scope" value="Eukaryota"/>
</dbReference>
<dbReference type="AlphaFoldDB" id="N1PL25"/>
<comment type="similarity">
    <text evidence="7">Belongs to the chloroperoxidase family.</text>
</comment>
<accession>N1PL25</accession>
<dbReference type="PANTHER" id="PTHR33577:SF9">
    <property type="entry name" value="PEROXIDASE STCC"/>
    <property type="match status" value="1"/>
</dbReference>
<evidence type="ECO:0000259" key="9">
    <source>
        <dbReference type="PROSITE" id="PS51405"/>
    </source>
</evidence>
<evidence type="ECO:0000256" key="5">
    <source>
        <dbReference type="ARBA" id="ARBA00023002"/>
    </source>
</evidence>
<dbReference type="OrthoDB" id="407298at2759"/>
<feature type="domain" description="Heme haloperoxidase family profile" evidence="9">
    <location>
        <begin position="23"/>
        <end position="233"/>
    </location>
</feature>
<keyword evidence="4" id="KW-0479">Metal-binding</keyword>
<evidence type="ECO:0000256" key="3">
    <source>
        <dbReference type="ARBA" id="ARBA00022617"/>
    </source>
</evidence>
<evidence type="ECO:0000256" key="4">
    <source>
        <dbReference type="ARBA" id="ARBA00022723"/>
    </source>
</evidence>
<proteinExistence type="inferred from homology"/>
<keyword evidence="2" id="KW-0575">Peroxidase</keyword>
<protein>
    <recommendedName>
        <fullName evidence="9">Heme haloperoxidase family profile domain-containing protein</fullName>
    </recommendedName>
</protein>
<comment type="cofactor">
    <cofactor evidence="1">
        <name>heme b</name>
        <dbReference type="ChEBI" id="CHEBI:60344"/>
    </cofactor>
</comment>
<evidence type="ECO:0000256" key="8">
    <source>
        <dbReference type="SAM" id="SignalP"/>
    </source>
</evidence>
<feature type="chain" id="PRO_5004109942" description="Heme haloperoxidase family profile domain-containing protein" evidence="8">
    <location>
        <begin position="19"/>
        <end position="283"/>
    </location>
</feature>
<dbReference type="InterPro" id="IPR036851">
    <property type="entry name" value="Chloroperoxidase-like_sf"/>
</dbReference>
<keyword evidence="5" id="KW-0560">Oxidoreductase</keyword>
<dbReference type="Proteomes" id="UP000016933">
    <property type="component" value="Unassembled WGS sequence"/>
</dbReference>
<evidence type="ECO:0000313" key="11">
    <source>
        <dbReference type="Proteomes" id="UP000016933"/>
    </source>
</evidence>
<dbReference type="PROSITE" id="PS51405">
    <property type="entry name" value="HEME_HALOPEROXIDASE"/>
    <property type="match status" value="1"/>
</dbReference>
<keyword evidence="11" id="KW-1185">Reference proteome</keyword>
<keyword evidence="8" id="KW-0732">Signal</keyword>
<evidence type="ECO:0000256" key="2">
    <source>
        <dbReference type="ARBA" id="ARBA00022559"/>
    </source>
</evidence>
<evidence type="ECO:0000256" key="6">
    <source>
        <dbReference type="ARBA" id="ARBA00023004"/>
    </source>
</evidence>
<dbReference type="Pfam" id="PF01328">
    <property type="entry name" value="Peroxidase_2"/>
    <property type="match status" value="1"/>
</dbReference>